<dbReference type="PANTHER" id="PTHR46034:SF3">
    <property type="entry name" value="B2 PROTEIN-LIKE"/>
    <property type="match status" value="1"/>
</dbReference>
<dbReference type="PANTHER" id="PTHR46034">
    <property type="match status" value="1"/>
</dbReference>
<reference evidence="2 3" key="1">
    <citation type="submission" date="2019-06" db="EMBL/GenBank/DDBJ databases">
        <title>A chromosomal-level reference genome of Carpinus fangiana (Coryloideae, Betulaceae).</title>
        <authorList>
            <person name="Yang X."/>
            <person name="Wang Z."/>
            <person name="Zhang L."/>
            <person name="Hao G."/>
            <person name="Liu J."/>
            <person name="Yang Y."/>
        </authorList>
    </citation>
    <scope>NUCLEOTIDE SEQUENCE [LARGE SCALE GENOMIC DNA]</scope>
    <source>
        <strain evidence="2">Cfa_2016G</strain>
        <tissue evidence="2">Leaf</tissue>
    </source>
</reference>
<dbReference type="GO" id="GO:0034976">
    <property type="term" value="P:response to endoplasmic reticulum stress"/>
    <property type="evidence" value="ECO:0007669"/>
    <property type="project" value="InterPro"/>
</dbReference>
<keyword evidence="3" id="KW-1185">Reference proteome</keyword>
<feature type="domain" description="DCD" evidence="1">
    <location>
        <begin position="99"/>
        <end position="231"/>
    </location>
</feature>
<name>A0A5N6L577_9ROSI</name>
<evidence type="ECO:0000313" key="3">
    <source>
        <dbReference type="Proteomes" id="UP000327013"/>
    </source>
</evidence>
<dbReference type="Proteomes" id="UP000327013">
    <property type="component" value="Unassembled WGS sequence"/>
</dbReference>
<proteinExistence type="predicted"/>
<organism evidence="2 3">
    <name type="scientific">Carpinus fangiana</name>
    <dbReference type="NCBI Taxonomy" id="176857"/>
    <lineage>
        <taxon>Eukaryota</taxon>
        <taxon>Viridiplantae</taxon>
        <taxon>Streptophyta</taxon>
        <taxon>Embryophyta</taxon>
        <taxon>Tracheophyta</taxon>
        <taxon>Spermatophyta</taxon>
        <taxon>Magnoliopsida</taxon>
        <taxon>eudicotyledons</taxon>
        <taxon>Gunneridae</taxon>
        <taxon>Pentapetalae</taxon>
        <taxon>rosids</taxon>
        <taxon>fabids</taxon>
        <taxon>Fagales</taxon>
        <taxon>Betulaceae</taxon>
        <taxon>Carpinus</taxon>
    </lineage>
</organism>
<dbReference type="InterPro" id="IPR044832">
    <property type="entry name" value="NRP-like"/>
</dbReference>
<dbReference type="SMART" id="SM00767">
    <property type="entry name" value="DCD"/>
    <property type="match status" value="1"/>
</dbReference>
<dbReference type="Pfam" id="PF10539">
    <property type="entry name" value="Dev_Cell_Death"/>
    <property type="match status" value="1"/>
</dbReference>
<dbReference type="PROSITE" id="PS51222">
    <property type="entry name" value="DCD"/>
    <property type="match status" value="1"/>
</dbReference>
<evidence type="ECO:0000313" key="2">
    <source>
        <dbReference type="EMBL" id="KAB8933554.1"/>
    </source>
</evidence>
<dbReference type="InterPro" id="IPR013989">
    <property type="entry name" value="Dev_and_cell_death_domain"/>
</dbReference>
<dbReference type="OrthoDB" id="2018037at2759"/>
<comment type="caution">
    <text evidence="2">The sequence shown here is derived from an EMBL/GenBank/DDBJ whole genome shotgun (WGS) entry which is preliminary data.</text>
</comment>
<accession>A0A5N6L577</accession>
<dbReference type="AlphaFoldDB" id="A0A5N6L577"/>
<dbReference type="EMBL" id="VIBQ01000129">
    <property type="protein sequence ID" value="KAB8933554.1"/>
    <property type="molecule type" value="Genomic_DNA"/>
</dbReference>
<sequence length="234" mass="26897">MSMINNTSIEGNTINGCSLWQLGTEFQIHQAVGARDDFQRWRSAASRGVAYADADDDDDAQCRRFHFSNMSLKFSEMKIQHPDKWYKTLPPAEMLPRNEVLGGFIFVCNNETMQEDLHRQLFGLPQKYKDSVRAITPGLPLFLYNYTAHQLHGVFQAVSFGGSNIDPTAWEDKKCRGESRFPAQVRIRTKKKCKPLEEDAFRPILHHYDGPKFRLQLSVPEALALLDLFKEEEL</sequence>
<evidence type="ECO:0000259" key="1">
    <source>
        <dbReference type="PROSITE" id="PS51222"/>
    </source>
</evidence>
<protein>
    <recommendedName>
        <fullName evidence="1">DCD domain-containing protein</fullName>
    </recommendedName>
</protein>
<gene>
    <name evidence="2" type="ORF">FH972_026841</name>
</gene>